<reference evidence="2 3" key="1">
    <citation type="submission" date="2013-02" db="EMBL/GenBank/DDBJ databases">
        <title>The Genome Annotation of Plasmodium falciparum Tanzania (2000708).</title>
        <authorList>
            <consortium name="The Broad Institute Genome Sequencing Platform"/>
            <consortium name="The Broad Institute Genome Sequencing Center for Infectious Disease"/>
            <person name="Neafsey D."/>
            <person name="Hoffman S."/>
            <person name="Volkman S."/>
            <person name="Rosenthal P."/>
            <person name="Walker B."/>
            <person name="Young S.K."/>
            <person name="Zeng Q."/>
            <person name="Gargeya S."/>
            <person name="Fitzgerald M."/>
            <person name="Haas B."/>
            <person name="Abouelleil A."/>
            <person name="Allen A.W."/>
            <person name="Alvarado L."/>
            <person name="Arachchi H.M."/>
            <person name="Berlin A.M."/>
            <person name="Chapman S.B."/>
            <person name="Gainer-Dewar J."/>
            <person name="Goldberg J."/>
            <person name="Griggs A."/>
            <person name="Gujja S."/>
            <person name="Hansen M."/>
            <person name="Howarth C."/>
            <person name="Imamovic A."/>
            <person name="Ireland A."/>
            <person name="Larimer J."/>
            <person name="McCowan C."/>
            <person name="Murphy C."/>
            <person name="Pearson M."/>
            <person name="Poon T.W."/>
            <person name="Priest M."/>
            <person name="Roberts A."/>
            <person name="Saif S."/>
            <person name="Shea T."/>
            <person name="Sisk P."/>
            <person name="Sykes S."/>
            <person name="Wortman J."/>
            <person name="Nusbaum C."/>
            <person name="Birren B."/>
        </authorList>
    </citation>
    <scope>NUCLEOTIDE SEQUENCE [LARGE SCALE GENOMIC DNA]</scope>
    <source>
        <strain evidence="3">Tanzania (2000708)</strain>
    </source>
</reference>
<accession>A0A024VYI0</accession>
<keyword evidence="1" id="KW-0472">Membrane</keyword>
<dbReference type="Proteomes" id="UP000030708">
    <property type="component" value="Unassembled WGS sequence"/>
</dbReference>
<keyword evidence="1" id="KW-0812">Transmembrane</keyword>
<organism evidence="2 3">
    <name type="scientific">Plasmodium falciparum Tanzania</name>
    <name type="common">2000708</name>
    <dbReference type="NCBI Taxonomy" id="1036725"/>
    <lineage>
        <taxon>Eukaryota</taxon>
        <taxon>Sar</taxon>
        <taxon>Alveolata</taxon>
        <taxon>Apicomplexa</taxon>
        <taxon>Aconoidasida</taxon>
        <taxon>Haemosporida</taxon>
        <taxon>Plasmodiidae</taxon>
        <taxon>Plasmodium</taxon>
        <taxon>Plasmodium (Laverania)</taxon>
    </lineage>
</organism>
<evidence type="ECO:0000313" key="3">
    <source>
        <dbReference type="Proteomes" id="UP000030708"/>
    </source>
</evidence>
<dbReference type="AlphaFoldDB" id="A0A024VYI0"/>
<keyword evidence="1" id="KW-1133">Transmembrane helix</keyword>
<sequence>MNYKVINKYRCYNYYKFFFIKNNDVIKYTLYIIIFILILRINFII</sequence>
<dbReference type="EMBL" id="KI926561">
    <property type="protein sequence ID" value="ETW33754.1"/>
    <property type="molecule type" value="Genomic_DNA"/>
</dbReference>
<evidence type="ECO:0000313" key="2">
    <source>
        <dbReference type="EMBL" id="ETW33754.1"/>
    </source>
</evidence>
<name>A0A024VYI0_PLAFA</name>
<protein>
    <submittedName>
        <fullName evidence="2">Uncharacterized protein</fullName>
    </submittedName>
</protein>
<gene>
    <name evidence="2" type="ORF">PFTANZ_05516</name>
</gene>
<feature type="transmembrane region" description="Helical" evidence="1">
    <location>
        <begin position="25"/>
        <end position="43"/>
    </location>
</feature>
<reference evidence="2 3" key="2">
    <citation type="submission" date="2013-02" db="EMBL/GenBank/DDBJ databases">
        <title>The Genome Sequence of Plasmodium falciparum Tanzania (2000708).</title>
        <authorList>
            <consortium name="The Broad Institute Genome Sequencing Platform"/>
            <consortium name="The Broad Institute Genome Sequencing Center for Infectious Disease"/>
            <person name="Neafsey D."/>
            <person name="Cheeseman I."/>
            <person name="Volkman S."/>
            <person name="Adams J."/>
            <person name="Walker B."/>
            <person name="Young S.K."/>
            <person name="Zeng Q."/>
            <person name="Gargeya S."/>
            <person name="Fitzgerald M."/>
            <person name="Haas B."/>
            <person name="Abouelleil A."/>
            <person name="Alvarado L."/>
            <person name="Arachchi H.M."/>
            <person name="Berlin A.M."/>
            <person name="Chapman S.B."/>
            <person name="Dewar J."/>
            <person name="Goldberg J."/>
            <person name="Griggs A."/>
            <person name="Gujja S."/>
            <person name="Hansen M."/>
            <person name="Howarth C."/>
            <person name="Imamovic A."/>
            <person name="Larimer J."/>
            <person name="McCowan C."/>
            <person name="Murphy C."/>
            <person name="Neiman D."/>
            <person name="Pearson M."/>
            <person name="Priest M."/>
            <person name="Roberts A."/>
            <person name="Saif S."/>
            <person name="Shea T."/>
            <person name="Sisk P."/>
            <person name="Sykes S."/>
            <person name="Wortman J."/>
            <person name="Nusbaum C."/>
            <person name="Birren B."/>
        </authorList>
    </citation>
    <scope>NUCLEOTIDE SEQUENCE [LARGE SCALE GENOMIC DNA]</scope>
    <source>
        <strain evidence="3">Tanzania (2000708)</strain>
    </source>
</reference>
<proteinExistence type="predicted"/>
<evidence type="ECO:0000256" key="1">
    <source>
        <dbReference type="SAM" id="Phobius"/>
    </source>
</evidence>